<organism evidence="1 2">
    <name type="scientific">Actinacidiphila yanglinensis</name>
    <dbReference type="NCBI Taxonomy" id="310779"/>
    <lineage>
        <taxon>Bacteria</taxon>
        <taxon>Bacillati</taxon>
        <taxon>Actinomycetota</taxon>
        <taxon>Actinomycetes</taxon>
        <taxon>Kitasatosporales</taxon>
        <taxon>Streptomycetaceae</taxon>
        <taxon>Actinacidiphila</taxon>
    </lineage>
</organism>
<dbReference type="AlphaFoldDB" id="A0A1H6E8P3"/>
<proteinExistence type="predicted"/>
<accession>A0A1H6E8P3</accession>
<evidence type="ECO:0000313" key="1">
    <source>
        <dbReference type="EMBL" id="SEG94057.1"/>
    </source>
</evidence>
<protein>
    <submittedName>
        <fullName evidence="1">Uncharacterized protein</fullName>
    </submittedName>
</protein>
<evidence type="ECO:0000313" key="2">
    <source>
        <dbReference type="Proteomes" id="UP000236754"/>
    </source>
</evidence>
<sequence>MPSSPVGHLHVPRKRIADIDGVPHKIGQFLGNTHRRADKLTPGRRAELDAPDTPWAQEQLGNASVLTRPRQVTVLVLGA</sequence>
<keyword evidence="2" id="KW-1185">Reference proteome</keyword>
<dbReference type="EMBL" id="FNVU01000029">
    <property type="protein sequence ID" value="SEG94057.1"/>
    <property type="molecule type" value="Genomic_DNA"/>
</dbReference>
<gene>
    <name evidence="1" type="ORF">SAMN05216223_12927</name>
</gene>
<name>A0A1H6E8P3_9ACTN</name>
<reference evidence="1 2" key="1">
    <citation type="submission" date="2016-10" db="EMBL/GenBank/DDBJ databases">
        <authorList>
            <person name="de Groot N.N."/>
        </authorList>
    </citation>
    <scope>NUCLEOTIDE SEQUENCE [LARGE SCALE GENOMIC DNA]</scope>
    <source>
        <strain evidence="1 2">CGMCC 4.2023</strain>
    </source>
</reference>
<dbReference type="OrthoDB" id="4315859at2"/>
<dbReference type="RefSeq" id="WP_103890690.1">
    <property type="nucleotide sequence ID" value="NZ_FNVU01000029.1"/>
</dbReference>
<dbReference type="Proteomes" id="UP000236754">
    <property type="component" value="Unassembled WGS sequence"/>
</dbReference>